<proteinExistence type="predicted"/>
<evidence type="ECO:0000259" key="3">
    <source>
        <dbReference type="Pfam" id="PF00588"/>
    </source>
</evidence>
<dbReference type="EMBL" id="SJPE01000006">
    <property type="protein sequence ID" value="TBX69504.1"/>
    <property type="molecule type" value="Genomic_DNA"/>
</dbReference>
<accession>A0A4Q9Z092</accession>
<dbReference type="PANTHER" id="PTHR46429:SF1">
    <property type="entry name" value="23S RRNA (GUANOSINE-2'-O-)-METHYLTRANSFERASE RLMB"/>
    <property type="match status" value="1"/>
</dbReference>
<evidence type="ECO:0000313" key="5">
    <source>
        <dbReference type="Proteomes" id="UP000293300"/>
    </source>
</evidence>
<dbReference type="Pfam" id="PF00588">
    <property type="entry name" value="SpoU_methylase"/>
    <property type="match status" value="1"/>
</dbReference>
<dbReference type="CDD" id="cd18097">
    <property type="entry name" value="SpoU-like"/>
    <property type="match status" value="1"/>
</dbReference>
<dbReference type="InterPro" id="IPR004441">
    <property type="entry name" value="rRNA_MeTrfase_TrmH"/>
</dbReference>
<evidence type="ECO:0000256" key="2">
    <source>
        <dbReference type="ARBA" id="ARBA00022679"/>
    </source>
</evidence>
<comment type="caution">
    <text evidence="4">The sequence shown here is derived from an EMBL/GenBank/DDBJ whole genome shotgun (WGS) entry which is preliminary data.</text>
</comment>
<dbReference type="SUPFAM" id="SSF75217">
    <property type="entry name" value="alpha/beta knot"/>
    <property type="match status" value="1"/>
</dbReference>
<protein>
    <submittedName>
        <fullName evidence="4">TrmH family RNA methyltransferase</fullName>
    </submittedName>
</protein>
<dbReference type="GO" id="GO:0003723">
    <property type="term" value="F:RNA binding"/>
    <property type="evidence" value="ECO:0007669"/>
    <property type="project" value="InterPro"/>
</dbReference>
<feature type="domain" description="tRNA/rRNA methyltransferase SpoU type" evidence="3">
    <location>
        <begin position="25"/>
        <end position="167"/>
    </location>
</feature>
<dbReference type="GO" id="GO:0008173">
    <property type="term" value="F:RNA methyltransferase activity"/>
    <property type="evidence" value="ECO:0007669"/>
    <property type="project" value="InterPro"/>
</dbReference>
<dbReference type="OrthoDB" id="9795352at2"/>
<dbReference type="Proteomes" id="UP000293300">
    <property type="component" value="Unassembled WGS sequence"/>
</dbReference>
<sequence>MRKLENKELERKSVADFKEAPKTPLIIVLDDIRSLHNIGSVFRTADAFLIEKIYLCGITAVPPNKEIHKTALGATETVAWEYQQDVLSVIEKLKKEQVAVFAVEQVENAVFLQDFKVVSDKKYALVFGNEVYGVSQKAVALCDGAVEIPQLGTKHSLNISVSAGIVVWDLFQKMKY</sequence>
<dbReference type="GO" id="GO:0006396">
    <property type="term" value="P:RNA processing"/>
    <property type="evidence" value="ECO:0007669"/>
    <property type="project" value="InterPro"/>
</dbReference>
<dbReference type="GO" id="GO:0032259">
    <property type="term" value="P:methylation"/>
    <property type="evidence" value="ECO:0007669"/>
    <property type="project" value="UniProtKB-KW"/>
</dbReference>
<evidence type="ECO:0000313" key="4">
    <source>
        <dbReference type="EMBL" id="TBX69504.1"/>
    </source>
</evidence>
<keyword evidence="2 4" id="KW-0808">Transferase</keyword>
<name>A0A4Q9Z092_9FLAO</name>
<dbReference type="InterPro" id="IPR001537">
    <property type="entry name" value="SpoU_MeTrfase"/>
</dbReference>
<dbReference type="RefSeq" id="WP_131475776.1">
    <property type="nucleotide sequence ID" value="NZ_SJPE01000006.1"/>
</dbReference>
<dbReference type="InterPro" id="IPR029026">
    <property type="entry name" value="tRNA_m1G_MTases_N"/>
</dbReference>
<keyword evidence="1 4" id="KW-0489">Methyltransferase</keyword>
<gene>
    <name evidence="4" type="ORF">EZL74_06390</name>
</gene>
<dbReference type="Gene3D" id="3.40.1280.10">
    <property type="match status" value="1"/>
</dbReference>
<dbReference type="InterPro" id="IPR029028">
    <property type="entry name" value="Alpha/beta_knot_MTases"/>
</dbReference>
<dbReference type="GO" id="GO:0005829">
    <property type="term" value="C:cytosol"/>
    <property type="evidence" value="ECO:0007669"/>
    <property type="project" value="TreeGrafter"/>
</dbReference>
<dbReference type="AlphaFoldDB" id="A0A4Q9Z092"/>
<keyword evidence="5" id="KW-1185">Reference proteome</keyword>
<reference evidence="4 5" key="1">
    <citation type="submission" date="2019-02" db="EMBL/GenBank/DDBJ databases">
        <title>Flavobacterium sp. RD-2-33 isolated from forest soil.</title>
        <authorList>
            <person name="Chaudhary D.K."/>
        </authorList>
    </citation>
    <scope>NUCLEOTIDE SEQUENCE [LARGE SCALE GENOMIC DNA]</scope>
    <source>
        <strain evidence="4 5">RD-2-33</strain>
    </source>
</reference>
<dbReference type="PANTHER" id="PTHR46429">
    <property type="entry name" value="23S RRNA (GUANOSINE-2'-O-)-METHYLTRANSFERASE RLMB"/>
    <property type="match status" value="1"/>
</dbReference>
<organism evidence="4 5">
    <name type="scientific">Flavobacterium silvisoli</name>
    <dbReference type="NCBI Taxonomy" id="2529433"/>
    <lineage>
        <taxon>Bacteria</taxon>
        <taxon>Pseudomonadati</taxon>
        <taxon>Bacteroidota</taxon>
        <taxon>Flavobacteriia</taxon>
        <taxon>Flavobacteriales</taxon>
        <taxon>Flavobacteriaceae</taxon>
        <taxon>Flavobacterium</taxon>
    </lineage>
</organism>
<evidence type="ECO:0000256" key="1">
    <source>
        <dbReference type="ARBA" id="ARBA00022603"/>
    </source>
</evidence>